<proteinExistence type="predicted"/>
<keyword evidence="2" id="KW-1185">Reference proteome</keyword>
<protein>
    <submittedName>
        <fullName evidence="1">Uncharacterized protein</fullName>
    </submittedName>
</protein>
<reference evidence="2" key="1">
    <citation type="submission" date="2015-09" db="EMBL/GenBank/DDBJ databases">
        <authorList>
            <consortium name="Pathogen Informatics"/>
        </authorList>
    </citation>
    <scope>NUCLEOTIDE SEQUENCE [LARGE SCALE GENOMIC DNA]</scope>
    <source>
        <strain evidence="2">Lake Konstanz</strain>
    </source>
</reference>
<gene>
    <name evidence="1" type="ORF">BSAL_04880</name>
</gene>
<dbReference type="VEuPathDB" id="TriTrypDB:BSAL_04880"/>
<dbReference type="Proteomes" id="UP000051952">
    <property type="component" value="Unassembled WGS sequence"/>
</dbReference>
<evidence type="ECO:0000313" key="2">
    <source>
        <dbReference type="Proteomes" id="UP000051952"/>
    </source>
</evidence>
<organism evidence="1 2">
    <name type="scientific">Bodo saltans</name>
    <name type="common">Flagellated protozoan</name>
    <dbReference type="NCBI Taxonomy" id="75058"/>
    <lineage>
        <taxon>Eukaryota</taxon>
        <taxon>Discoba</taxon>
        <taxon>Euglenozoa</taxon>
        <taxon>Kinetoplastea</taxon>
        <taxon>Metakinetoplastina</taxon>
        <taxon>Eubodonida</taxon>
        <taxon>Bodonidae</taxon>
        <taxon>Bodo</taxon>
    </lineage>
</organism>
<evidence type="ECO:0000313" key="1">
    <source>
        <dbReference type="EMBL" id="CUG05875.1"/>
    </source>
</evidence>
<dbReference type="AlphaFoldDB" id="A0A0S4IZX8"/>
<accession>A0A0S4IZX8</accession>
<name>A0A0S4IZX8_BODSA</name>
<sequence length="479" mass="53409">MLTAKSAERQRHQRGDYFTNSTYLLLRDHTVLELASQRVPICAPTNINPCTVIPRRLPRLAHGGRATSPTTRKTRSSSHCSAVSVKAKGGVRGTAAAITAVDSYQTYHQLQCPVCRAASSATYFVQNRATFVEERAGRDLISGNEGDERALFFRAFKIGIAAIEKALRGPVAVIVPPTTLPRDVYEDLASCETGERLDLAKVLWRQLRSLHFSADALLKHCTTSSVGSHPSNSTALVIPTQPSPSRRSLAHKLQVMVEQVEAAMDTLAPVQDSLRNTHYAERRGLNADERDQRLCIESEYTTVMSVVEVSASAWRASASKSLAQRKLQEQVQEQQRHIGLESKTREFLVKDELVAWTSIMNLVREHTGAFRLQLIQQSITALLSKEEKIRLDRCAACTVERDAMFHRALFGLEEGERRDHSETAHSGQVSMLHEHKDWVAARSPEDLEDCRVWHSRRTVDGAVSSAVDQQQPLCSQQEV</sequence>
<dbReference type="EMBL" id="CYKH01000548">
    <property type="protein sequence ID" value="CUG05875.1"/>
    <property type="molecule type" value="Genomic_DNA"/>
</dbReference>